<name>A0AA88KCU6_NAELO</name>
<proteinExistence type="predicted"/>
<evidence type="ECO:0000256" key="1">
    <source>
        <dbReference type="SAM" id="MobiDB-lite"/>
    </source>
</evidence>
<dbReference type="EMBL" id="PYSW02000047">
    <property type="protein sequence ID" value="KAG2374180.1"/>
    <property type="molecule type" value="Genomic_DNA"/>
</dbReference>
<dbReference type="Proteomes" id="UP000816034">
    <property type="component" value="Unassembled WGS sequence"/>
</dbReference>
<sequence>MIPHHHHHHSTSVTDTIDFFSEQSPFYAESIQIAKQAYKNKPQALVFPQQVQPIHQDQLSPLREVSSWFDDESELNETVNKSAPSPVNQPFAVHEDQVFLDGGNCDFDMDFFDTTPAVQQPSSKKVKYEHHHEVSSSNPGQQQHYSNSLMEASSSTPAVKPSSQDNLLSILLREQQKQGAEITELKQMVHNLQAQIMMHPMYQQQFMLYQQHQQQQYQLYLQQQHQQQNNSQHQQQNHQ</sequence>
<feature type="compositionally biased region" description="Polar residues" evidence="1">
    <location>
        <begin position="135"/>
        <end position="162"/>
    </location>
</feature>
<gene>
    <name evidence="2" type="ORF">C9374_011017</name>
</gene>
<protein>
    <submittedName>
        <fullName evidence="2">Uncharacterized protein</fullName>
    </submittedName>
</protein>
<reference evidence="2 3" key="1">
    <citation type="journal article" date="2018" name="BMC Genomics">
        <title>The genome of Naegleria lovaniensis, the basis for a comparative approach to unravel pathogenicity factors of the human pathogenic amoeba N. fowleri.</title>
        <authorList>
            <person name="Liechti N."/>
            <person name="Schurch N."/>
            <person name="Bruggmann R."/>
            <person name="Wittwer M."/>
        </authorList>
    </citation>
    <scope>NUCLEOTIDE SEQUENCE [LARGE SCALE GENOMIC DNA]</scope>
    <source>
        <strain evidence="2 3">ATCC 30569</strain>
    </source>
</reference>
<accession>A0AA88KCU6</accession>
<keyword evidence="3" id="KW-1185">Reference proteome</keyword>
<evidence type="ECO:0000313" key="3">
    <source>
        <dbReference type="Proteomes" id="UP000816034"/>
    </source>
</evidence>
<dbReference type="GeneID" id="68103471"/>
<evidence type="ECO:0000313" key="2">
    <source>
        <dbReference type="EMBL" id="KAG2374180.1"/>
    </source>
</evidence>
<dbReference type="RefSeq" id="XP_044543354.1">
    <property type="nucleotide sequence ID" value="XM_044686626.1"/>
</dbReference>
<comment type="caution">
    <text evidence="2">The sequence shown here is derived from an EMBL/GenBank/DDBJ whole genome shotgun (WGS) entry which is preliminary data.</text>
</comment>
<dbReference type="AlphaFoldDB" id="A0AA88KCU6"/>
<feature type="region of interest" description="Disordered" evidence="1">
    <location>
        <begin position="118"/>
        <end position="162"/>
    </location>
</feature>
<organism evidence="2 3">
    <name type="scientific">Naegleria lovaniensis</name>
    <name type="common">Amoeba</name>
    <dbReference type="NCBI Taxonomy" id="51637"/>
    <lineage>
        <taxon>Eukaryota</taxon>
        <taxon>Discoba</taxon>
        <taxon>Heterolobosea</taxon>
        <taxon>Tetramitia</taxon>
        <taxon>Eutetramitia</taxon>
        <taxon>Vahlkampfiidae</taxon>
        <taxon>Naegleria</taxon>
    </lineage>
</organism>